<evidence type="ECO:0000256" key="1">
    <source>
        <dbReference type="ARBA" id="ARBA00022723"/>
    </source>
</evidence>
<evidence type="ECO:0000256" key="2">
    <source>
        <dbReference type="ARBA" id="ARBA00022771"/>
    </source>
</evidence>
<accession>A0A9W9C309</accession>
<keyword evidence="3" id="KW-0862">Zinc</keyword>
<organism evidence="7 8">
    <name type="scientific">Didymella glomerata</name>
    <dbReference type="NCBI Taxonomy" id="749621"/>
    <lineage>
        <taxon>Eukaryota</taxon>
        <taxon>Fungi</taxon>
        <taxon>Dikarya</taxon>
        <taxon>Ascomycota</taxon>
        <taxon>Pezizomycotina</taxon>
        <taxon>Dothideomycetes</taxon>
        <taxon>Pleosporomycetidae</taxon>
        <taxon>Pleosporales</taxon>
        <taxon>Pleosporineae</taxon>
        <taxon>Didymellaceae</taxon>
        <taxon>Didymella</taxon>
    </lineage>
</organism>
<evidence type="ECO:0000259" key="6">
    <source>
        <dbReference type="PROSITE" id="PS50199"/>
    </source>
</evidence>
<dbReference type="OrthoDB" id="10562682at2759"/>
<protein>
    <recommendedName>
        <fullName evidence="6">RanBP2-type domain-containing protein</fullName>
    </recommendedName>
</protein>
<proteinExistence type="predicted"/>
<dbReference type="EMBL" id="JAPEUV010000013">
    <property type="protein sequence ID" value="KAJ4340996.1"/>
    <property type="molecule type" value="Genomic_DNA"/>
</dbReference>
<sequence>MGSRSSSIPDSVTPYCRELFDRLQTDIEDVSERRDAIIWIAELFLMEQTQACKLLEAREKRIVSTIATATEKAIIQDNQEIIDLTLSSEDEEERGQCWIQEIDDARAPRGQSLVPTLPASSTSTPQTITNNGLTNHNVTATAPQESTNLHLLNGVPLQTVPPGSTRASFQPRVGDWKCMHCMRWQRPYHLYCRSHQPKDENEPCDGNREISGDFLEVQADDGIAKLNRWGNHKGSWFCGNCDVWNYANRGKCQACTNKISQAEYVMGNEDGLKDPPPPPPSPGRSDEQKKSAFFISNGRFMAHSKPKFRDEKRKR</sequence>
<evidence type="ECO:0000256" key="5">
    <source>
        <dbReference type="SAM" id="MobiDB-lite"/>
    </source>
</evidence>
<name>A0A9W9C309_9PLEO</name>
<dbReference type="PROSITE" id="PS50199">
    <property type="entry name" value="ZF_RANBP2_2"/>
    <property type="match status" value="1"/>
</dbReference>
<evidence type="ECO:0000313" key="7">
    <source>
        <dbReference type="EMBL" id="KAJ4340996.1"/>
    </source>
</evidence>
<feature type="domain" description="RanBP2-type" evidence="6">
    <location>
        <begin position="232"/>
        <end position="261"/>
    </location>
</feature>
<keyword evidence="8" id="KW-1185">Reference proteome</keyword>
<dbReference type="PROSITE" id="PS01358">
    <property type="entry name" value="ZF_RANBP2_1"/>
    <property type="match status" value="1"/>
</dbReference>
<dbReference type="AlphaFoldDB" id="A0A9W9C309"/>
<reference evidence="7" key="1">
    <citation type="submission" date="2022-10" db="EMBL/GenBank/DDBJ databases">
        <title>Tapping the CABI collections for fungal endophytes: first genome assemblies for Collariella, Neodidymelliopsis, Ascochyta clinopodiicola, Didymella pomorum, Didymosphaeria variabile, Neocosmospora piperis and Neocucurbitaria cava.</title>
        <authorList>
            <person name="Hill R."/>
        </authorList>
    </citation>
    <scope>NUCLEOTIDE SEQUENCE</scope>
    <source>
        <strain evidence="7">IMI 360193</strain>
    </source>
</reference>
<dbReference type="GO" id="GO:0008270">
    <property type="term" value="F:zinc ion binding"/>
    <property type="evidence" value="ECO:0007669"/>
    <property type="project" value="UniProtKB-KW"/>
</dbReference>
<evidence type="ECO:0000313" key="8">
    <source>
        <dbReference type="Proteomes" id="UP001140562"/>
    </source>
</evidence>
<keyword evidence="1" id="KW-0479">Metal-binding</keyword>
<evidence type="ECO:0000256" key="3">
    <source>
        <dbReference type="ARBA" id="ARBA00022833"/>
    </source>
</evidence>
<evidence type="ECO:0000256" key="4">
    <source>
        <dbReference type="PROSITE-ProRule" id="PRU00322"/>
    </source>
</evidence>
<keyword evidence="2 4" id="KW-0863">Zinc-finger</keyword>
<dbReference type="Proteomes" id="UP001140562">
    <property type="component" value="Unassembled WGS sequence"/>
</dbReference>
<dbReference type="InterPro" id="IPR001876">
    <property type="entry name" value="Znf_RanBP2"/>
</dbReference>
<feature type="region of interest" description="Disordered" evidence="5">
    <location>
        <begin position="267"/>
        <end position="315"/>
    </location>
</feature>
<gene>
    <name evidence="7" type="ORF">N0V87_002034</name>
</gene>
<comment type="caution">
    <text evidence="7">The sequence shown here is derived from an EMBL/GenBank/DDBJ whole genome shotgun (WGS) entry which is preliminary data.</text>
</comment>